<dbReference type="SUPFAM" id="SSF56601">
    <property type="entry name" value="beta-lactamase/transpeptidase-like"/>
    <property type="match status" value="1"/>
</dbReference>
<dbReference type="GO" id="GO:0016787">
    <property type="term" value="F:hydrolase activity"/>
    <property type="evidence" value="ECO:0007669"/>
    <property type="project" value="UniProtKB-KW"/>
</dbReference>
<dbReference type="InterPro" id="IPR051478">
    <property type="entry name" value="Beta-lactamase-like_AB/R"/>
</dbReference>
<comment type="similarity">
    <text evidence="1">Belongs to the beta-lactamase family.</text>
</comment>
<dbReference type="Gene3D" id="3.40.710.10">
    <property type="entry name" value="DD-peptidase/beta-lactamase superfamily"/>
    <property type="match status" value="1"/>
</dbReference>
<dbReference type="RefSeq" id="WP_230001849.1">
    <property type="nucleotide sequence ID" value="NZ_CP087134.1"/>
</dbReference>
<dbReference type="EC" id="3.1.1.103" evidence="3"/>
<dbReference type="EMBL" id="JAWXVI010000004">
    <property type="protein sequence ID" value="MDX6189069.1"/>
    <property type="molecule type" value="Genomic_DNA"/>
</dbReference>
<name>A0ABU4RBQ6_9FLAO</name>
<accession>A0ABU4RBQ6</accession>
<dbReference type="InterPro" id="IPR012338">
    <property type="entry name" value="Beta-lactam/transpept-like"/>
</dbReference>
<evidence type="ECO:0000256" key="1">
    <source>
        <dbReference type="ARBA" id="ARBA00038473"/>
    </source>
</evidence>
<protein>
    <submittedName>
        <fullName evidence="3">Serine hydrolase domain-containing protein</fullName>
        <ecNumber evidence="3">3.1.1.103</ecNumber>
    </submittedName>
</protein>
<dbReference type="InterPro" id="IPR001466">
    <property type="entry name" value="Beta-lactam-related"/>
</dbReference>
<dbReference type="Proteomes" id="UP001273350">
    <property type="component" value="Unassembled WGS sequence"/>
</dbReference>
<evidence type="ECO:0000313" key="3">
    <source>
        <dbReference type="EMBL" id="MDX6189069.1"/>
    </source>
</evidence>
<dbReference type="PANTHER" id="PTHR22935">
    <property type="entry name" value="PENICILLIN-BINDING PROTEIN"/>
    <property type="match status" value="1"/>
</dbReference>
<organism evidence="3 4">
    <name type="scientific">Flavobacterium cupriresistens</name>
    <dbReference type="NCBI Taxonomy" id="2893885"/>
    <lineage>
        <taxon>Bacteria</taxon>
        <taxon>Pseudomonadati</taxon>
        <taxon>Bacteroidota</taxon>
        <taxon>Flavobacteriia</taxon>
        <taxon>Flavobacteriales</taxon>
        <taxon>Flavobacteriaceae</taxon>
        <taxon>Flavobacterium</taxon>
    </lineage>
</organism>
<reference evidence="3 4" key="1">
    <citation type="submission" date="2023-11" db="EMBL/GenBank/DDBJ databases">
        <title>Unpublished Manusciprt.</title>
        <authorList>
            <person name="Saticioglu I.B."/>
            <person name="Ay H."/>
            <person name="Ajmi N."/>
            <person name="Altun S."/>
            <person name="Duman M."/>
        </authorList>
    </citation>
    <scope>NUCLEOTIDE SEQUENCE [LARGE SCALE GENOMIC DNA]</scope>
    <source>
        <strain evidence="3 4">Fl-318</strain>
    </source>
</reference>
<evidence type="ECO:0000259" key="2">
    <source>
        <dbReference type="Pfam" id="PF00144"/>
    </source>
</evidence>
<dbReference type="Pfam" id="PF00144">
    <property type="entry name" value="Beta-lactamase"/>
    <property type="match status" value="1"/>
</dbReference>
<feature type="domain" description="Beta-lactamase-related" evidence="2">
    <location>
        <begin position="35"/>
        <end position="356"/>
    </location>
</feature>
<proteinExistence type="inferred from homology"/>
<keyword evidence="3" id="KW-0378">Hydrolase</keyword>
<comment type="caution">
    <text evidence="3">The sequence shown here is derived from an EMBL/GenBank/DDBJ whole genome shotgun (WGS) entry which is preliminary data.</text>
</comment>
<dbReference type="PANTHER" id="PTHR22935:SF95">
    <property type="entry name" value="BETA-LACTAMASE-LIKE 1-RELATED"/>
    <property type="match status" value="1"/>
</dbReference>
<keyword evidence="4" id="KW-1185">Reference proteome</keyword>
<gene>
    <name evidence="3" type="ORF">SGQ83_06910</name>
</gene>
<sequence length="376" mass="41949">MRNLIIAFLLSIGFPCLSQQKANPISEKEIFASLDKNAATLLTNSKAYSVSIGVVIDDKVYTRHYGEIDKGKGNKATDETLFEIASTTKVFTGTLVANAVLDGKIRLDDDIRKYLNEEFSNLEFKKNPIKIKNLITHRSGILTPFPDTKEIRQKYSPDSFLVHKSRLDKSYTKTDFFTALRQVKVDTLPGTAFKYGALGPELCAHILENVYKKNYQDLLQQHIFDKAGMKSTKVKLATTDVLANGYNASGLLMTPLSSNLWGASKMLKSTMSDLIKLIKFELDRTNKVVIESHRRIYTNGDMGYFWEIQQAPDKTIVYAKDGGSNGTQNILKIHSEYNLGFSIIMNQSDKDSGTHLEAAAEGLLADLKPATKNVTP</sequence>
<evidence type="ECO:0000313" key="4">
    <source>
        <dbReference type="Proteomes" id="UP001273350"/>
    </source>
</evidence>